<accession>A0A8S9MNW7</accession>
<name>A0A8S9MNW7_BRACR</name>
<proteinExistence type="predicted"/>
<dbReference type="AlphaFoldDB" id="A0A8S9MNW7"/>
<evidence type="ECO:0000313" key="2">
    <source>
        <dbReference type="Proteomes" id="UP000712600"/>
    </source>
</evidence>
<evidence type="ECO:0000313" key="1">
    <source>
        <dbReference type="EMBL" id="KAF3485585.1"/>
    </source>
</evidence>
<reference evidence="1" key="1">
    <citation type="submission" date="2019-12" db="EMBL/GenBank/DDBJ databases">
        <title>Genome sequencing and annotation of Brassica cretica.</title>
        <authorList>
            <person name="Studholme D.J."/>
            <person name="Sarris P."/>
        </authorList>
    </citation>
    <scope>NUCLEOTIDE SEQUENCE</scope>
    <source>
        <strain evidence="1">PFS-109/04</strain>
        <tissue evidence="1">Leaf</tissue>
    </source>
</reference>
<gene>
    <name evidence="1" type="ORF">F2Q69_00052906</name>
</gene>
<sequence>MHSKTHLNLSETSTDNISEQFEDAPEHMQVDRATVGSTLRMRKEKVPNHLKRGANDKEMDSFTKRILRIPMDKPFEEAYFIKRCGCS</sequence>
<comment type="caution">
    <text evidence="1">The sequence shown here is derived from an EMBL/GenBank/DDBJ whole genome shotgun (WGS) entry which is preliminary data.</text>
</comment>
<protein>
    <submittedName>
        <fullName evidence="1">Uncharacterized protein</fullName>
    </submittedName>
</protein>
<organism evidence="1 2">
    <name type="scientific">Brassica cretica</name>
    <name type="common">Mustard</name>
    <dbReference type="NCBI Taxonomy" id="69181"/>
    <lineage>
        <taxon>Eukaryota</taxon>
        <taxon>Viridiplantae</taxon>
        <taxon>Streptophyta</taxon>
        <taxon>Embryophyta</taxon>
        <taxon>Tracheophyta</taxon>
        <taxon>Spermatophyta</taxon>
        <taxon>Magnoliopsida</taxon>
        <taxon>eudicotyledons</taxon>
        <taxon>Gunneridae</taxon>
        <taxon>Pentapetalae</taxon>
        <taxon>rosids</taxon>
        <taxon>malvids</taxon>
        <taxon>Brassicales</taxon>
        <taxon>Brassicaceae</taxon>
        <taxon>Brassiceae</taxon>
        <taxon>Brassica</taxon>
    </lineage>
</organism>
<dbReference type="EMBL" id="QGKX02002183">
    <property type="protein sequence ID" value="KAF3485585.1"/>
    <property type="molecule type" value="Genomic_DNA"/>
</dbReference>
<dbReference type="Proteomes" id="UP000712600">
    <property type="component" value="Unassembled WGS sequence"/>
</dbReference>